<name>A0ABV0S525_9TELE</name>
<gene>
    <name evidence="1" type="ORF">XENOCAPTIV_003885</name>
</gene>
<evidence type="ECO:0000313" key="1">
    <source>
        <dbReference type="EMBL" id="MEQ2215655.1"/>
    </source>
</evidence>
<accession>A0ABV0S525</accession>
<feature type="non-terminal residue" evidence="1">
    <location>
        <position position="1"/>
    </location>
</feature>
<comment type="caution">
    <text evidence="1">The sequence shown here is derived from an EMBL/GenBank/DDBJ whole genome shotgun (WGS) entry which is preliminary data.</text>
</comment>
<organism evidence="1 2">
    <name type="scientific">Xenoophorus captivus</name>
    <dbReference type="NCBI Taxonomy" id="1517983"/>
    <lineage>
        <taxon>Eukaryota</taxon>
        <taxon>Metazoa</taxon>
        <taxon>Chordata</taxon>
        <taxon>Craniata</taxon>
        <taxon>Vertebrata</taxon>
        <taxon>Euteleostomi</taxon>
        <taxon>Actinopterygii</taxon>
        <taxon>Neopterygii</taxon>
        <taxon>Teleostei</taxon>
        <taxon>Neoteleostei</taxon>
        <taxon>Acanthomorphata</taxon>
        <taxon>Ovalentaria</taxon>
        <taxon>Atherinomorphae</taxon>
        <taxon>Cyprinodontiformes</taxon>
        <taxon>Goodeidae</taxon>
        <taxon>Xenoophorus</taxon>
    </lineage>
</organism>
<keyword evidence="2" id="KW-1185">Reference proteome</keyword>
<reference evidence="1 2" key="1">
    <citation type="submission" date="2021-06" db="EMBL/GenBank/DDBJ databases">
        <authorList>
            <person name="Palmer J.M."/>
        </authorList>
    </citation>
    <scope>NUCLEOTIDE SEQUENCE [LARGE SCALE GENOMIC DNA]</scope>
    <source>
        <strain evidence="1 2">XC_2019</strain>
        <tissue evidence="1">Muscle</tissue>
    </source>
</reference>
<proteinExistence type="predicted"/>
<dbReference type="Proteomes" id="UP001434883">
    <property type="component" value="Unassembled WGS sequence"/>
</dbReference>
<protein>
    <submittedName>
        <fullName evidence="1">Uncharacterized protein</fullName>
    </submittedName>
</protein>
<sequence length="121" mass="13023">HPWNQPVGILWSCSSFPDVPHAAAGEVSLLSLSAAVLRNLVSTGSQNLSSSTFTEVLLTHQDFSHSELQVPEPVMSFGCSGFGGKEMKEDQLLPGRTEEERRNVLENVQQIGGGGGESSQW</sequence>
<dbReference type="EMBL" id="JAHRIN010068620">
    <property type="protein sequence ID" value="MEQ2215655.1"/>
    <property type="molecule type" value="Genomic_DNA"/>
</dbReference>
<evidence type="ECO:0000313" key="2">
    <source>
        <dbReference type="Proteomes" id="UP001434883"/>
    </source>
</evidence>